<dbReference type="AlphaFoldDB" id="A0A841JSM1"/>
<dbReference type="PANTHER" id="PTHR13460:SF0">
    <property type="entry name" value="MALECTIN"/>
    <property type="match status" value="1"/>
</dbReference>
<accession>A0A841JSM1</accession>
<dbReference type="EMBL" id="JACHEK010000002">
    <property type="protein sequence ID" value="MBB6143455.1"/>
    <property type="molecule type" value="Genomic_DNA"/>
</dbReference>
<evidence type="ECO:0000256" key="2">
    <source>
        <dbReference type="ARBA" id="ARBA00006865"/>
    </source>
</evidence>
<dbReference type="InterPro" id="IPR013783">
    <property type="entry name" value="Ig-like_fold"/>
</dbReference>
<dbReference type="InterPro" id="IPR021720">
    <property type="entry name" value="Malectin_dom"/>
</dbReference>
<dbReference type="InterPro" id="IPR003961">
    <property type="entry name" value="FN3_dom"/>
</dbReference>
<comment type="caution">
    <text evidence="13">The sequence shown here is derived from an EMBL/GenBank/DDBJ whole genome shotgun (WGS) entry which is preliminary data.</text>
</comment>
<dbReference type="SUPFAM" id="SSF49899">
    <property type="entry name" value="Concanavalin A-like lectins/glucanases"/>
    <property type="match status" value="1"/>
</dbReference>
<evidence type="ECO:0000256" key="9">
    <source>
        <dbReference type="ARBA" id="ARBA00023180"/>
    </source>
</evidence>
<comment type="similarity">
    <text evidence="3">Belongs to the malectin family.</text>
</comment>
<evidence type="ECO:0000256" key="3">
    <source>
        <dbReference type="ARBA" id="ARBA00009141"/>
    </source>
</evidence>
<evidence type="ECO:0000259" key="11">
    <source>
        <dbReference type="PROSITE" id="PS50853"/>
    </source>
</evidence>
<keyword evidence="10" id="KW-0119">Carbohydrate metabolism</keyword>
<dbReference type="SMART" id="SM00060">
    <property type="entry name" value="FN3"/>
    <property type="match status" value="3"/>
</dbReference>
<reference evidence="13 14" key="1">
    <citation type="submission" date="2020-08" db="EMBL/GenBank/DDBJ databases">
        <title>Genomic Encyclopedia of Type Strains, Phase IV (KMG-IV): sequencing the most valuable type-strain genomes for metagenomic binning, comparative biology and taxonomic classification.</title>
        <authorList>
            <person name="Goeker M."/>
        </authorList>
    </citation>
    <scope>NUCLEOTIDE SEQUENCE [LARGE SCALE GENOMIC DNA]</scope>
    <source>
        <strain evidence="13 14">DSM 103733</strain>
    </source>
</reference>
<dbReference type="RefSeq" id="WP_050062328.1">
    <property type="nucleotide sequence ID" value="NZ_JACHEK010000002.1"/>
</dbReference>
<dbReference type="PROSITE" id="PS50853">
    <property type="entry name" value="FN3"/>
    <property type="match status" value="3"/>
</dbReference>
<evidence type="ECO:0000256" key="6">
    <source>
        <dbReference type="ARBA" id="ARBA00022824"/>
    </source>
</evidence>
<dbReference type="GO" id="GO:0016020">
    <property type="term" value="C:membrane"/>
    <property type="evidence" value="ECO:0007669"/>
    <property type="project" value="TreeGrafter"/>
</dbReference>
<dbReference type="GO" id="GO:0030246">
    <property type="term" value="F:carbohydrate binding"/>
    <property type="evidence" value="ECO:0007669"/>
    <property type="project" value="InterPro"/>
</dbReference>
<proteinExistence type="inferred from homology"/>
<feature type="domain" description="Fibronectin type-III" evidence="11">
    <location>
        <begin position="842"/>
        <end position="937"/>
    </location>
</feature>
<protein>
    <submittedName>
        <fullName evidence="13">Fibronectin type 3 domain-containing protein</fullName>
    </submittedName>
</protein>
<keyword evidence="14" id="KW-1185">Reference proteome</keyword>
<evidence type="ECO:0000313" key="13">
    <source>
        <dbReference type="EMBL" id="MBB6143455.1"/>
    </source>
</evidence>
<dbReference type="SUPFAM" id="SSF49265">
    <property type="entry name" value="Fibronectin type III"/>
    <property type="match status" value="2"/>
</dbReference>
<feature type="domain" description="Fibronectin type-III" evidence="11">
    <location>
        <begin position="321"/>
        <end position="416"/>
    </location>
</feature>
<name>A0A841JSM1_9BACT</name>
<dbReference type="GO" id="GO:0004553">
    <property type="term" value="F:hydrolase activity, hydrolyzing O-glycosyl compounds"/>
    <property type="evidence" value="ECO:0007669"/>
    <property type="project" value="InterPro"/>
</dbReference>
<comment type="similarity">
    <text evidence="2">Belongs to the glycosyl hydrolase 16 family.</text>
</comment>
<dbReference type="Pfam" id="PF11721">
    <property type="entry name" value="Malectin"/>
    <property type="match status" value="3"/>
</dbReference>
<dbReference type="GO" id="GO:0005975">
    <property type="term" value="P:carbohydrate metabolic process"/>
    <property type="evidence" value="ECO:0007669"/>
    <property type="project" value="InterPro"/>
</dbReference>
<evidence type="ECO:0000313" key="14">
    <source>
        <dbReference type="Proteomes" id="UP000538666"/>
    </source>
</evidence>
<evidence type="ECO:0000256" key="1">
    <source>
        <dbReference type="ARBA" id="ARBA00004115"/>
    </source>
</evidence>
<keyword evidence="7" id="KW-1133">Transmembrane helix</keyword>
<dbReference type="InterPro" id="IPR039155">
    <property type="entry name" value="MLEC"/>
</dbReference>
<keyword evidence="5" id="KW-0732">Signal</keyword>
<dbReference type="Gene3D" id="2.60.40.10">
    <property type="entry name" value="Immunoglobulins"/>
    <property type="match status" value="2"/>
</dbReference>
<dbReference type="Gene3D" id="2.60.120.200">
    <property type="match status" value="1"/>
</dbReference>
<keyword evidence="6" id="KW-0256">Endoplasmic reticulum</keyword>
<dbReference type="Proteomes" id="UP000538666">
    <property type="component" value="Unassembled WGS sequence"/>
</dbReference>
<dbReference type="PROSITE" id="PS51762">
    <property type="entry name" value="GH16_2"/>
    <property type="match status" value="1"/>
</dbReference>
<comment type="subcellular location">
    <subcellularLocation>
        <location evidence="1">Endoplasmic reticulum membrane</location>
        <topology evidence="1">Single-pass type I membrane protein</topology>
    </subcellularLocation>
</comment>
<evidence type="ECO:0000256" key="10">
    <source>
        <dbReference type="ARBA" id="ARBA00023277"/>
    </source>
</evidence>
<dbReference type="CDD" id="cd00063">
    <property type="entry name" value="FN3"/>
    <property type="match status" value="2"/>
</dbReference>
<dbReference type="CDD" id="cd08023">
    <property type="entry name" value="GH16_laminarinase_like"/>
    <property type="match status" value="1"/>
</dbReference>
<dbReference type="Gene3D" id="2.60.120.430">
    <property type="entry name" value="Galactose-binding lectin"/>
    <property type="match status" value="3"/>
</dbReference>
<dbReference type="Pfam" id="PF00041">
    <property type="entry name" value="fn3"/>
    <property type="match status" value="1"/>
</dbReference>
<dbReference type="InterPro" id="IPR000757">
    <property type="entry name" value="Beta-glucanase-like"/>
</dbReference>
<dbReference type="Pfam" id="PF00722">
    <property type="entry name" value="Glyco_hydro_16"/>
    <property type="match status" value="1"/>
</dbReference>
<evidence type="ECO:0000256" key="4">
    <source>
        <dbReference type="ARBA" id="ARBA00022692"/>
    </source>
</evidence>
<evidence type="ECO:0000256" key="5">
    <source>
        <dbReference type="ARBA" id="ARBA00022729"/>
    </source>
</evidence>
<keyword evidence="8" id="KW-0472">Membrane</keyword>
<feature type="domain" description="GH16" evidence="12">
    <location>
        <begin position="63"/>
        <end position="320"/>
    </location>
</feature>
<sequence length="1097" mass="112926">MNQQIPNRYRTGRANAAISQAQNDLVISDHRVRNAFFLLAAICLFWPHALHAQWTQVWGGPFTGSANTTYNHSEWWNNVEDNTGNQWGDGTIQSTSDSLQNVYLDGNGNLVIAMTYNASPGAGQSAYTSARLTSTYAAGPYGRVDARIQNPSATGMGAAFWALGANAYPAGTGPGSANPSNNGGVPWPWCGELDMMEIQSVTSQHNGSTVHGGETDSQTSYEYGGLSATVNLTGSATFDNGFHIFSTQWEPYQLEYFLDGTAYGTVNLADLGATDQWEMNQPINFILSSGVGGNGGTPTGTGFPSNMLVNYVNYSTWSAGPPSPVSALTATATYSNAVTLSWDASPTTGVTYDIYGSTTPNTPPGIGTLVAQQVTGTSYTQTGLQPNTPYYYTVVSANYGGESTATNVSVTTPAPGNSTGMQLSAGGYAVGTYMNSGFVLGGNSNYHYHVAINTAQVTNPAPQQGYDSERWGPAAWTITGLNPKAGYNVRLHFVENAHTAAGQRNFNVSINSDTVLNNFDIFSAAGAASTAVAEEFYTQADENGIIEIQTNLGTSTVADLNPTINAIEIIPATGSDPVGAAPGTATALSINSGGGAASNSGGGDNSFIADEDFNGGDTSTTTNVVSTAGVANAAPEAVYQSQRYVPFTYILTGLTADATYTVRMHFAETYWTAAGQRLFNVVINGNQVITKLDLFATVGANKALVEQFPANADMYGQIIVQLVYDGADQPEINGIEALLASSAIGTPGNLTATPSGGSIALSWSASSTSGVTYSVYRGASGTAPALLTSGLSTTTYTDSTVTNGTTYVYYVVAVKGSGLSSQSNWATATAGASGSCGAVPSAPGGLTAAASSASAIALSWSGVTAPANCTISSYKVYSSTTSGFTPSSGNLITSTTATSYTNSGLSAGTTYYYKVEAADGDGSSLPSAQASATTHAGSSSGAEIVAIAAGAPAESNATGGDYPFVADEDFSGGGDNSATTATINLTEPGPNAAPMAVYQHGRAGVFTYTIPGLTAGTQYTVLLHFAETYWTAAGDRVFNVSINGTTVLSNFDIYANVGANAALVEAFTATANSSGDLVIAFTRGTSDQPLLSGLEIR</sequence>
<dbReference type="InterPro" id="IPR013320">
    <property type="entry name" value="ConA-like_dom_sf"/>
</dbReference>
<dbReference type="PANTHER" id="PTHR13460">
    <property type="match status" value="1"/>
</dbReference>
<keyword evidence="4" id="KW-0812">Transmembrane</keyword>
<dbReference type="InterPro" id="IPR036116">
    <property type="entry name" value="FN3_sf"/>
</dbReference>
<feature type="domain" description="Fibronectin type-III" evidence="11">
    <location>
        <begin position="746"/>
        <end position="833"/>
    </location>
</feature>
<evidence type="ECO:0000256" key="8">
    <source>
        <dbReference type="ARBA" id="ARBA00023136"/>
    </source>
</evidence>
<gene>
    <name evidence="13" type="ORF">HNQ77_001399</name>
</gene>
<organism evidence="13 14">
    <name type="scientific">Silvibacterium bohemicum</name>
    <dbReference type="NCBI Taxonomy" id="1577686"/>
    <lineage>
        <taxon>Bacteria</taxon>
        <taxon>Pseudomonadati</taxon>
        <taxon>Acidobacteriota</taxon>
        <taxon>Terriglobia</taxon>
        <taxon>Terriglobales</taxon>
        <taxon>Acidobacteriaceae</taxon>
        <taxon>Silvibacterium</taxon>
    </lineage>
</organism>
<keyword evidence="9" id="KW-0325">Glycoprotein</keyword>
<evidence type="ECO:0000256" key="7">
    <source>
        <dbReference type="ARBA" id="ARBA00022989"/>
    </source>
</evidence>
<evidence type="ECO:0000259" key="12">
    <source>
        <dbReference type="PROSITE" id="PS51762"/>
    </source>
</evidence>